<dbReference type="InterPro" id="IPR039426">
    <property type="entry name" value="TonB-dep_rcpt-like"/>
</dbReference>
<evidence type="ECO:0000256" key="4">
    <source>
        <dbReference type="ARBA" id="ARBA00022496"/>
    </source>
</evidence>
<dbReference type="InterPro" id="IPR036942">
    <property type="entry name" value="Beta-barrel_TonB_sf"/>
</dbReference>
<dbReference type="PROSITE" id="PS52016">
    <property type="entry name" value="TONB_DEPENDENT_REC_3"/>
    <property type="match status" value="1"/>
</dbReference>
<evidence type="ECO:0000313" key="14">
    <source>
        <dbReference type="EMBL" id="MFC4309066.1"/>
    </source>
</evidence>
<dbReference type="InterPro" id="IPR012910">
    <property type="entry name" value="Plug_dom"/>
</dbReference>
<organism evidence="14 15">
    <name type="scientific">Steroidobacter flavus</name>
    <dbReference type="NCBI Taxonomy" id="1842136"/>
    <lineage>
        <taxon>Bacteria</taxon>
        <taxon>Pseudomonadati</taxon>
        <taxon>Pseudomonadota</taxon>
        <taxon>Gammaproteobacteria</taxon>
        <taxon>Steroidobacterales</taxon>
        <taxon>Steroidobacteraceae</taxon>
        <taxon>Steroidobacter</taxon>
    </lineage>
</organism>
<dbReference type="RefSeq" id="WP_380596130.1">
    <property type="nucleotide sequence ID" value="NZ_JBHSDU010000003.1"/>
</dbReference>
<feature type="signal peptide" evidence="12">
    <location>
        <begin position="1"/>
        <end position="29"/>
    </location>
</feature>
<dbReference type="Gene3D" id="2.170.130.10">
    <property type="entry name" value="TonB-dependent receptor, plug domain"/>
    <property type="match status" value="1"/>
</dbReference>
<dbReference type="PANTHER" id="PTHR32552">
    <property type="entry name" value="FERRICHROME IRON RECEPTOR-RELATED"/>
    <property type="match status" value="1"/>
</dbReference>
<protein>
    <submittedName>
        <fullName evidence="14">TonB-dependent siderophore receptor</fullName>
    </submittedName>
</protein>
<gene>
    <name evidence="14" type="ORF">ACFPN2_08240</name>
</gene>
<dbReference type="SUPFAM" id="SSF56935">
    <property type="entry name" value="Porins"/>
    <property type="match status" value="1"/>
</dbReference>
<keyword evidence="4" id="KW-0406">Ion transport</keyword>
<dbReference type="SMART" id="SM00965">
    <property type="entry name" value="STN"/>
    <property type="match status" value="1"/>
</dbReference>
<dbReference type="Proteomes" id="UP001595904">
    <property type="component" value="Unassembled WGS sequence"/>
</dbReference>
<proteinExistence type="inferred from homology"/>
<keyword evidence="3 10" id="KW-1134">Transmembrane beta strand</keyword>
<evidence type="ECO:0000256" key="12">
    <source>
        <dbReference type="SAM" id="SignalP"/>
    </source>
</evidence>
<feature type="chain" id="PRO_5045337743" evidence="12">
    <location>
        <begin position="30"/>
        <end position="920"/>
    </location>
</feature>
<evidence type="ECO:0000256" key="11">
    <source>
        <dbReference type="RuleBase" id="RU003357"/>
    </source>
</evidence>
<keyword evidence="8 10" id="KW-0472">Membrane</keyword>
<sequence length="920" mass="99524">MTTFVAGRGARWACGAAIALSLLTQPAGAQSKPPSAAISPEEMSFDVPAGPLAAALARFGEQAHLQFVYESKTVQGMRSEGIRGRMSIDGALTRLLQGLNVSYRYLSTGAVTIEPKQTNDTRVLGPVRVEGAEQSPHFGEAGRAAGLNGINGSRDITATEGTGSFTSGALTVGSKAPQALKDVPQSLSVLTSERMEQQNVTDYTGALRQLPGITLVQGATSIENTFYSRGFAITSIQVDGGAPLSTLMDFYPQIDMSIYDHVELLRGAAGLFNGYGDPSGTVNLVRKKPLDNAQFKMDAQAGSWNNYRVVADANSPLALEGKLRGRLILTYQDNDYFYDTAKDNKALIYGIAQLDATPTTLVTGGISYTRQDSVPWQGGLPFYQTGGDLGLPRSTCLCFPWNRWDFETTEIFGGVEQKLGDAWTLDIDLTRNRQQNSKKLGYSQGGVNPNNLRGPILTGTYNDYASDQLSTEVVLSGAFTAFGQRQEVTIGANRVKSDGAGRMGYMSLISGTAAAPYQPYAGGPSFYSGSPDGSQPPIDVFNFDPAGLLYSEPRNPLRNVFYPVYDTVQSSAYLNLRLTAFDRLHLTTGLRWSRYEFANVRETYCRNTTGACLGMQVGDVYSVAREGFRDEDVSWPPAASLSFDITKSLSAYLGYTDIYISQGRNLDVDHRPLPPVTGSNWEAGFKWSPRDGRLNVTLAAYRIRQKGFGMFSPDAPIVEVSPGVVCCYLVDPDRLELSDGGDLEATGELLPGWQLSASYTYDETKREGSYYGRDEGKPIVSIQPKHLYKLWTSYDFGAAGHGGVLAGLTLSAGINGQSSGYYSGSICVNLNPNTPPDPITGAQPCVSSAPPDRVDYSFTVASYAVVAARIDYRLSDKWSMALNIENLFDKTYYQTVSGSPIGGNWYGTPRSATVSVRGSW</sequence>
<dbReference type="InterPro" id="IPR000531">
    <property type="entry name" value="Beta-barrel_TonB"/>
</dbReference>
<dbReference type="Pfam" id="PF07660">
    <property type="entry name" value="STN"/>
    <property type="match status" value="1"/>
</dbReference>
<evidence type="ECO:0000256" key="6">
    <source>
        <dbReference type="ARBA" id="ARBA00023004"/>
    </source>
</evidence>
<dbReference type="InterPro" id="IPR037066">
    <property type="entry name" value="Plug_dom_sf"/>
</dbReference>
<dbReference type="EMBL" id="JBHSDU010000003">
    <property type="protein sequence ID" value="MFC4309066.1"/>
    <property type="molecule type" value="Genomic_DNA"/>
</dbReference>
<evidence type="ECO:0000256" key="7">
    <source>
        <dbReference type="ARBA" id="ARBA00023077"/>
    </source>
</evidence>
<dbReference type="Pfam" id="PF07715">
    <property type="entry name" value="Plug"/>
    <property type="match status" value="1"/>
</dbReference>
<keyword evidence="2 10" id="KW-0813">Transport</keyword>
<dbReference type="Pfam" id="PF00593">
    <property type="entry name" value="TonB_dep_Rec_b-barrel"/>
    <property type="match status" value="1"/>
</dbReference>
<keyword evidence="14" id="KW-0675">Receptor</keyword>
<evidence type="ECO:0000256" key="1">
    <source>
        <dbReference type="ARBA" id="ARBA00004571"/>
    </source>
</evidence>
<dbReference type="PANTHER" id="PTHR32552:SF74">
    <property type="entry name" value="HYDROXAMATE SIDEROPHORE RECEPTOR FHUE"/>
    <property type="match status" value="1"/>
</dbReference>
<evidence type="ECO:0000256" key="8">
    <source>
        <dbReference type="ARBA" id="ARBA00023136"/>
    </source>
</evidence>
<keyword evidence="4" id="KW-0410">Iron transport</keyword>
<keyword evidence="9 10" id="KW-0998">Cell outer membrane</keyword>
<keyword evidence="5 10" id="KW-0812">Transmembrane</keyword>
<keyword evidence="12" id="KW-0732">Signal</keyword>
<accession>A0ABV8SNZ4</accession>
<dbReference type="CDD" id="cd01347">
    <property type="entry name" value="ligand_gated_channel"/>
    <property type="match status" value="1"/>
</dbReference>
<evidence type="ECO:0000313" key="15">
    <source>
        <dbReference type="Proteomes" id="UP001595904"/>
    </source>
</evidence>
<dbReference type="Gene3D" id="3.55.50.30">
    <property type="match status" value="1"/>
</dbReference>
<evidence type="ECO:0000256" key="9">
    <source>
        <dbReference type="ARBA" id="ARBA00023237"/>
    </source>
</evidence>
<keyword evidence="15" id="KW-1185">Reference proteome</keyword>
<evidence type="ECO:0000256" key="10">
    <source>
        <dbReference type="PROSITE-ProRule" id="PRU01360"/>
    </source>
</evidence>
<name>A0ABV8SNZ4_9GAMM</name>
<comment type="similarity">
    <text evidence="10 11">Belongs to the TonB-dependent receptor family.</text>
</comment>
<comment type="caution">
    <text evidence="14">The sequence shown here is derived from an EMBL/GenBank/DDBJ whole genome shotgun (WGS) entry which is preliminary data.</text>
</comment>
<evidence type="ECO:0000256" key="5">
    <source>
        <dbReference type="ARBA" id="ARBA00022692"/>
    </source>
</evidence>
<reference evidence="15" key="1">
    <citation type="journal article" date="2019" name="Int. J. Syst. Evol. Microbiol.">
        <title>The Global Catalogue of Microorganisms (GCM) 10K type strain sequencing project: providing services to taxonomists for standard genome sequencing and annotation.</title>
        <authorList>
            <consortium name="The Broad Institute Genomics Platform"/>
            <consortium name="The Broad Institute Genome Sequencing Center for Infectious Disease"/>
            <person name="Wu L."/>
            <person name="Ma J."/>
        </authorList>
    </citation>
    <scope>NUCLEOTIDE SEQUENCE [LARGE SCALE GENOMIC DNA]</scope>
    <source>
        <strain evidence="15">CGMCC 1.10759</strain>
    </source>
</reference>
<evidence type="ECO:0000256" key="2">
    <source>
        <dbReference type="ARBA" id="ARBA00022448"/>
    </source>
</evidence>
<dbReference type="InterPro" id="IPR011662">
    <property type="entry name" value="Secretin/TonB_short_N"/>
</dbReference>
<evidence type="ECO:0000259" key="13">
    <source>
        <dbReference type="SMART" id="SM00965"/>
    </source>
</evidence>
<comment type="subcellular location">
    <subcellularLocation>
        <location evidence="1 10">Cell outer membrane</location>
        <topology evidence="1 10">Multi-pass membrane protein</topology>
    </subcellularLocation>
</comment>
<keyword evidence="6" id="KW-0408">Iron</keyword>
<dbReference type="Gene3D" id="2.40.170.20">
    <property type="entry name" value="TonB-dependent receptor, beta-barrel domain"/>
    <property type="match status" value="1"/>
</dbReference>
<keyword evidence="7 11" id="KW-0798">TonB box</keyword>
<evidence type="ECO:0000256" key="3">
    <source>
        <dbReference type="ARBA" id="ARBA00022452"/>
    </source>
</evidence>
<feature type="domain" description="Secretin/TonB short N-terminal" evidence="13">
    <location>
        <begin position="65"/>
        <end position="116"/>
    </location>
</feature>